<evidence type="ECO:0000313" key="2">
    <source>
        <dbReference type="Proteomes" id="UP001597197"/>
    </source>
</evidence>
<comment type="caution">
    <text evidence="1">The sequence shown here is derived from an EMBL/GenBank/DDBJ whole genome shotgun (WGS) entry which is preliminary data.</text>
</comment>
<organism evidence="1 2">
    <name type="scientific">Hymenobacter bucti</name>
    <dbReference type="NCBI Taxonomy" id="1844114"/>
    <lineage>
        <taxon>Bacteria</taxon>
        <taxon>Pseudomonadati</taxon>
        <taxon>Bacteroidota</taxon>
        <taxon>Cytophagia</taxon>
        <taxon>Cytophagales</taxon>
        <taxon>Hymenobacteraceae</taxon>
        <taxon>Hymenobacter</taxon>
    </lineage>
</organism>
<accession>A0ABW4QYU3</accession>
<evidence type="ECO:0000313" key="1">
    <source>
        <dbReference type="EMBL" id="MFD1874575.1"/>
    </source>
</evidence>
<name>A0ABW4QYU3_9BACT</name>
<dbReference type="RefSeq" id="WP_382316497.1">
    <property type="nucleotide sequence ID" value="NZ_JBHUFD010000018.1"/>
</dbReference>
<protein>
    <submittedName>
        <fullName evidence="1">Uncharacterized protein</fullName>
    </submittedName>
</protein>
<dbReference type="EMBL" id="JBHUFD010000018">
    <property type="protein sequence ID" value="MFD1874575.1"/>
    <property type="molecule type" value="Genomic_DNA"/>
</dbReference>
<dbReference type="Proteomes" id="UP001597197">
    <property type="component" value="Unassembled WGS sequence"/>
</dbReference>
<sequence length="130" mass="14648">MSTFSPAPALLHTYFENPVGRVLEHPVEHYIRVEYRTGPRQAGELQAFLNHAGELLAQHGWDKFQHYEGSMAALTPEEITSIANYWSTQKHSPTDLYAAMLLPHEVFAQLSWKGNGLSGRPLAAFIKSDR</sequence>
<proteinExistence type="predicted"/>
<keyword evidence="2" id="KW-1185">Reference proteome</keyword>
<gene>
    <name evidence="1" type="ORF">ACFSDX_19215</name>
</gene>
<reference evidence="2" key="1">
    <citation type="journal article" date="2019" name="Int. J. Syst. Evol. Microbiol.">
        <title>The Global Catalogue of Microorganisms (GCM) 10K type strain sequencing project: providing services to taxonomists for standard genome sequencing and annotation.</title>
        <authorList>
            <consortium name="The Broad Institute Genomics Platform"/>
            <consortium name="The Broad Institute Genome Sequencing Center for Infectious Disease"/>
            <person name="Wu L."/>
            <person name="Ma J."/>
        </authorList>
    </citation>
    <scope>NUCLEOTIDE SEQUENCE [LARGE SCALE GENOMIC DNA]</scope>
    <source>
        <strain evidence="2">CGMCC 1.15795</strain>
    </source>
</reference>